<dbReference type="SUPFAM" id="SSF53850">
    <property type="entry name" value="Periplasmic binding protein-like II"/>
    <property type="match status" value="1"/>
</dbReference>
<dbReference type="Pfam" id="PF03401">
    <property type="entry name" value="TctC"/>
    <property type="match status" value="1"/>
</dbReference>
<comment type="caution">
    <text evidence="2">The sequence shown here is derived from an EMBL/GenBank/DDBJ whole genome shotgun (WGS) entry which is preliminary data.</text>
</comment>
<dbReference type="RefSeq" id="WP_046740512.1">
    <property type="nucleotide sequence ID" value="NZ_LBNQ01000009.1"/>
</dbReference>
<protein>
    <submittedName>
        <fullName evidence="2">Twin-arginine translocation pathway signal</fullName>
    </submittedName>
</protein>
<name>A0A0U1Q2U9_9BURK</name>
<dbReference type="PIRSF" id="PIRSF017082">
    <property type="entry name" value="YflP"/>
    <property type="match status" value="1"/>
</dbReference>
<dbReference type="InterPro" id="IPR005064">
    <property type="entry name" value="BUG"/>
</dbReference>
<dbReference type="OrthoDB" id="8845010at2"/>
<evidence type="ECO:0000313" key="2">
    <source>
        <dbReference type="EMBL" id="KKW69077.1"/>
    </source>
</evidence>
<dbReference type="PATRIC" id="fig|1610491.3.peg.279"/>
<dbReference type="EMBL" id="LBNQ01000009">
    <property type="protein sequence ID" value="KKW69077.1"/>
    <property type="molecule type" value="Genomic_DNA"/>
</dbReference>
<keyword evidence="3" id="KW-1185">Reference proteome</keyword>
<proteinExistence type="inferred from homology"/>
<dbReference type="Proteomes" id="UP000050580">
    <property type="component" value="Unassembled WGS sequence"/>
</dbReference>
<comment type="similarity">
    <text evidence="1">Belongs to the UPF0065 (bug) family.</text>
</comment>
<accession>A0A0U1Q2U9</accession>
<dbReference type="PANTHER" id="PTHR42928">
    <property type="entry name" value="TRICARBOXYLATE-BINDING PROTEIN"/>
    <property type="match status" value="1"/>
</dbReference>
<dbReference type="AlphaFoldDB" id="A0A0U1Q2U9"/>
<evidence type="ECO:0000313" key="3">
    <source>
        <dbReference type="Proteomes" id="UP000050580"/>
    </source>
</evidence>
<evidence type="ECO:0000256" key="1">
    <source>
        <dbReference type="ARBA" id="ARBA00006987"/>
    </source>
</evidence>
<reference evidence="2 3" key="1">
    <citation type="submission" date="2015-05" db="EMBL/GenBank/DDBJ databases">
        <title>Draft genome sequence of Lampropedia sp. CT6, isolated from the microbial mat of a hot water spring, located at Manikaran, India.</title>
        <authorList>
            <person name="Tripathi C."/>
            <person name="Rani P."/>
            <person name="Mahato N.K."/>
            <person name="Lal R."/>
        </authorList>
    </citation>
    <scope>NUCLEOTIDE SEQUENCE [LARGE SCALE GENOMIC DNA]</scope>
    <source>
        <strain evidence="2 3">CT6</strain>
    </source>
</reference>
<dbReference type="Gene3D" id="3.40.190.10">
    <property type="entry name" value="Periplasmic binding protein-like II"/>
    <property type="match status" value="1"/>
</dbReference>
<dbReference type="Gene3D" id="3.40.190.150">
    <property type="entry name" value="Bordetella uptake gene, domain 1"/>
    <property type="match status" value="1"/>
</dbReference>
<dbReference type="STRING" id="1610491.AAV94_01350"/>
<organism evidence="2 3">
    <name type="scientific">Lampropedia cohaerens</name>
    <dbReference type="NCBI Taxonomy" id="1610491"/>
    <lineage>
        <taxon>Bacteria</taxon>
        <taxon>Pseudomonadati</taxon>
        <taxon>Pseudomonadota</taxon>
        <taxon>Betaproteobacteria</taxon>
        <taxon>Burkholderiales</taxon>
        <taxon>Comamonadaceae</taxon>
        <taxon>Lampropedia</taxon>
    </lineage>
</organism>
<gene>
    <name evidence="2" type="ORF">AAV94_01350</name>
</gene>
<dbReference type="PANTHER" id="PTHR42928:SF5">
    <property type="entry name" value="BLR1237 PROTEIN"/>
    <property type="match status" value="1"/>
</dbReference>
<dbReference type="InterPro" id="IPR042100">
    <property type="entry name" value="Bug_dom1"/>
</dbReference>
<sequence length="324" mass="34724">MPFHRRQLLQAAIAAVVVSQRSVVSAAGRPVRLLVGFPAGGGTDALARLLAAHLRSELGVDIVVDNRPGAGGQLAAQALKAAAPDGKTLFLSHDHTISIVPKVIRVPGFDPNVDFVPVAGVATFVNAFAVTAAHPARTFADYEHWLKQQAPEQLAVGIPAPASTPEFLVNLLAQRNGVALQPIPYRGSAPMIADLLGGQVPAGIGSVQDFMELHRTGRLRVVGVLGAQRQPALPDVPTFSEMGVPGFEDPPFYGLYAPAGLPAELVARWETAVQKVLQIPQVRQQMQDWGMVVDYMNHNRLRDVEAAYSQTWGRIIAQLGYEPQ</sequence>